<proteinExistence type="predicted"/>
<dbReference type="EMBL" id="JACCJB010000006">
    <property type="protein sequence ID" value="KAF6226349.1"/>
    <property type="molecule type" value="Genomic_DNA"/>
</dbReference>
<name>A0A8H6CMN3_9LECA</name>
<reference evidence="2 3" key="1">
    <citation type="journal article" date="2020" name="Genomics">
        <title>Complete, high-quality genomes from long-read metagenomic sequencing of two wolf lichen thalli reveals enigmatic genome architecture.</title>
        <authorList>
            <person name="McKenzie S.K."/>
            <person name="Walston R.F."/>
            <person name="Allen J.L."/>
        </authorList>
    </citation>
    <scope>NUCLEOTIDE SEQUENCE [LARGE SCALE GENOMIC DNA]</scope>
    <source>
        <strain evidence="2">WasteWater1</strain>
    </source>
</reference>
<evidence type="ECO:0008006" key="4">
    <source>
        <dbReference type="Google" id="ProtNLM"/>
    </source>
</evidence>
<feature type="region of interest" description="Disordered" evidence="1">
    <location>
        <begin position="1"/>
        <end position="77"/>
    </location>
</feature>
<evidence type="ECO:0000256" key="1">
    <source>
        <dbReference type="SAM" id="MobiDB-lite"/>
    </source>
</evidence>
<keyword evidence="3" id="KW-1185">Reference proteome</keyword>
<feature type="compositionally biased region" description="Basic and acidic residues" evidence="1">
    <location>
        <begin position="63"/>
        <end position="73"/>
    </location>
</feature>
<feature type="compositionally biased region" description="Basic and acidic residues" evidence="1">
    <location>
        <begin position="464"/>
        <end position="476"/>
    </location>
</feature>
<accession>A0A8H6CMN3</accession>
<feature type="region of interest" description="Disordered" evidence="1">
    <location>
        <begin position="453"/>
        <end position="495"/>
    </location>
</feature>
<evidence type="ECO:0000313" key="2">
    <source>
        <dbReference type="EMBL" id="KAF6226349.1"/>
    </source>
</evidence>
<sequence length="495" mass="54970">MLASPDVPTEGLAALSAMPPENTITDNVTNASASSPGNNTNDGPHTAADTQIEAGEPSITHKTGTDDPDHEADIGPAIYPPALENMEVLGYIKDKNGIDYFRDIGCSASIHDEVYFVFGDTFCKNSAGKSVGTTSNTIAYVEDRTNFLESEYRELSNNARVKAFVPLNDREIRFEEKNENARVVFRMFGGIADIGVVGVVWFQKSIKYENGEESYRGVGQARLSTYSDGSILVERLPSLLFGPNEPRIGSFSTLFYKGHVYLWGDGPKGQIMLARVDQYETALRDRYEYWSGSDWVPRWHDAVPVLHDVQHGAIIHTNLFGKEKPFVFVGVNKQADSMVQIGAAAEVQGPFALAAVCQATSIKSDKEHKCCIYPHIYPHLWASNVPKRELMITWSESPPGGVIAAKLKFKIDEVAAVKEAEERKRAAEERKRAAEEQETRRLASIAKEQEANFEYGFVSDESDDPRPRRDRSEGRLKTGYVLRVVRTSSDHPTKP</sequence>
<dbReference type="GeneID" id="59337610"/>
<organism evidence="2 3">
    <name type="scientific">Letharia lupina</name>
    <dbReference type="NCBI Taxonomy" id="560253"/>
    <lineage>
        <taxon>Eukaryota</taxon>
        <taxon>Fungi</taxon>
        <taxon>Dikarya</taxon>
        <taxon>Ascomycota</taxon>
        <taxon>Pezizomycotina</taxon>
        <taxon>Lecanoromycetes</taxon>
        <taxon>OSLEUM clade</taxon>
        <taxon>Lecanoromycetidae</taxon>
        <taxon>Lecanorales</taxon>
        <taxon>Lecanorineae</taxon>
        <taxon>Parmeliaceae</taxon>
        <taxon>Letharia</taxon>
    </lineage>
</organism>
<feature type="compositionally biased region" description="Basic and acidic residues" evidence="1">
    <location>
        <begin position="428"/>
        <end position="441"/>
    </location>
</feature>
<feature type="region of interest" description="Disordered" evidence="1">
    <location>
        <begin position="428"/>
        <end position="447"/>
    </location>
</feature>
<evidence type="ECO:0000313" key="3">
    <source>
        <dbReference type="Proteomes" id="UP000593566"/>
    </source>
</evidence>
<feature type="compositionally biased region" description="Polar residues" evidence="1">
    <location>
        <begin position="22"/>
        <end position="43"/>
    </location>
</feature>
<dbReference type="AlphaFoldDB" id="A0A8H6CMN3"/>
<gene>
    <name evidence="2" type="ORF">HO133_009215</name>
</gene>
<comment type="caution">
    <text evidence="2">The sequence shown here is derived from an EMBL/GenBank/DDBJ whole genome shotgun (WGS) entry which is preliminary data.</text>
</comment>
<dbReference type="RefSeq" id="XP_037154902.1">
    <property type="nucleotide sequence ID" value="XM_037300076.1"/>
</dbReference>
<dbReference type="Proteomes" id="UP000593566">
    <property type="component" value="Unassembled WGS sequence"/>
</dbReference>
<protein>
    <recommendedName>
        <fullName evidence="4">DUF4185 domain-containing protein</fullName>
    </recommendedName>
</protein>